<accession>A0A7R9MFS8</accession>
<protein>
    <submittedName>
        <fullName evidence="2">Uncharacterized protein</fullName>
    </submittedName>
</protein>
<reference evidence="2" key="1">
    <citation type="submission" date="2020-11" db="EMBL/GenBank/DDBJ databases">
        <authorList>
            <person name="Tran Van P."/>
        </authorList>
    </citation>
    <scope>NUCLEOTIDE SEQUENCE</scope>
</reference>
<evidence type="ECO:0000313" key="2">
    <source>
        <dbReference type="EMBL" id="CAD7658408.1"/>
    </source>
</evidence>
<organism evidence="2">
    <name type="scientific">Oppiella nova</name>
    <dbReference type="NCBI Taxonomy" id="334625"/>
    <lineage>
        <taxon>Eukaryota</taxon>
        <taxon>Metazoa</taxon>
        <taxon>Ecdysozoa</taxon>
        <taxon>Arthropoda</taxon>
        <taxon>Chelicerata</taxon>
        <taxon>Arachnida</taxon>
        <taxon>Acari</taxon>
        <taxon>Acariformes</taxon>
        <taxon>Sarcoptiformes</taxon>
        <taxon>Oribatida</taxon>
        <taxon>Brachypylina</taxon>
        <taxon>Oppioidea</taxon>
        <taxon>Oppiidae</taxon>
        <taxon>Oppiella</taxon>
    </lineage>
</organism>
<keyword evidence="1" id="KW-0732">Signal</keyword>
<proteinExistence type="predicted"/>
<name>A0A7R9MFS8_9ACAR</name>
<gene>
    <name evidence="2" type="ORF">ONB1V03_LOCUS15029</name>
</gene>
<dbReference type="AlphaFoldDB" id="A0A7R9MFS8"/>
<evidence type="ECO:0000256" key="1">
    <source>
        <dbReference type="SAM" id="SignalP"/>
    </source>
</evidence>
<feature type="signal peptide" evidence="1">
    <location>
        <begin position="1"/>
        <end position="21"/>
    </location>
</feature>
<dbReference type="Proteomes" id="UP000728032">
    <property type="component" value="Unassembled WGS sequence"/>
</dbReference>
<evidence type="ECO:0000313" key="3">
    <source>
        <dbReference type="Proteomes" id="UP000728032"/>
    </source>
</evidence>
<dbReference type="EMBL" id="CAJPVJ010014921">
    <property type="protein sequence ID" value="CAG2175594.1"/>
    <property type="molecule type" value="Genomic_DNA"/>
</dbReference>
<feature type="chain" id="PRO_5036211558" evidence="1">
    <location>
        <begin position="22"/>
        <end position="96"/>
    </location>
</feature>
<keyword evidence="3" id="KW-1185">Reference proteome</keyword>
<sequence length="96" mass="10621">MVKVYVAVIFVIAVYLHYADAQVINCKCGTELGRMCGARREIPVPRSEPYLTGIGCVDNALYDCRMKHGHPILIANCPVEACEQHKEVGEDVCLVI</sequence>
<dbReference type="EMBL" id="OC929746">
    <property type="protein sequence ID" value="CAD7658408.1"/>
    <property type="molecule type" value="Genomic_DNA"/>
</dbReference>